<reference evidence="2 3" key="1">
    <citation type="submission" date="2020-02" db="EMBL/GenBank/DDBJ databases">
        <authorList>
            <person name="Ma Q."/>
            <person name="Huang Y."/>
            <person name="Song X."/>
            <person name="Pei D."/>
        </authorList>
    </citation>
    <scope>NUCLEOTIDE SEQUENCE [LARGE SCALE GENOMIC DNA]</scope>
    <source>
        <strain evidence="2">Sxm20200214</strain>
        <tissue evidence="2">Leaf</tissue>
    </source>
</reference>
<sequence>MARPRGDDYEEDKAWLRSTVTEEEQRTRVGTSLDTSYTSRKLIHGELESKVWLRLREATRDKTHTSKSHKATKYWSEHHVSSRSHRCITSEH</sequence>
<feature type="region of interest" description="Disordered" evidence="1">
    <location>
        <begin position="61"/>
        <end position="92"/>
    </location>
</feature>
<evidence type="ECO:0000256" key="1">
    <source>
        <dbReference type="SAM" id="MobiDB-lite"/>
    </source>
</evidence>
<gene>
    <name evidence="2" type="ORF">Bca52824_053969</name>
</gene>
<keyword evidence="3" id="KW-1185">Reference proteome</keyword>
<evidence type="ECO:0000313" key="2">
    <source>
        <dbReference type="EMBL" id="KAG2282749.1"/>
    </source>
</evidence>
<evidence type="ECO:0000313" key="3">
    <source>
        <dbReference type="Proteomes" id="UP000886595"/>
    </source>
</evidence>
<comment type="caution">
    <text evidence="2">The sequence shown here is derived from an EMBL/GenBank/DDBJ whole genome shotgun (WGS) entry which is preliminary data.</text>
</comment>
<protein>
    <submittedName>
        <fullName evidence="2">Uncharacterized protein</fullName>
    </submittedName>
</protein>
<dbReference type="EMBL" id="JAAMPC010000011">
    <property type="protein sequence ID" value="KAG2282749.1"/>
    <property type="molecule type" value="Genomic_DNA"/>
</dbReference>
<dbReference type="Proteomes" id="UP000886595">
    <property type="component" value="Unassembled WGS sequence"/>
</dbReference>
<organism evidence="2 3">
    <name type="scientific">Brassica carinata</name>
    <name type="common">Ethiopian mustard</name>
    <name type="synonym">Abyssinian cabbage</name>
    <dbReference type="NCBI Taxonomy" id="52824"/>
    <lineage>
        <taxon>Eukaryota</taxon>
        <taxon>Viridiplantae</taxon>
        <taxon>Streptophyta</taxon>
        <taxon>Embryophyta</taxon>
        <taxon>Tracheophyta</taxon>
        <taxon>Spermatophyta</taxon>
        <taxon>Magnoliopsida</taxon>
        <taxon>eudicotyledons</taxon>
        <taxon>Gunneridae</taxon>
        <taxon>Pentapetalae</taxon>
        <taxon>rosids</taxon>
        <taxon>malvids</taxon>
        <taxon>Brassicales</taxon>
        <taxon>Brassicaceae</taxon>
        <taxon>Brassiceae</taxon>
        <taxon>Brassica</taxon>
    </lineage>
</organism>
<accession>A0A8X7ULE7</accession>
<proteinExistence type="predicted"/>
<dbReference type="AlphaFoldDB" id="A0A8X7ULE7"/>
<name>A0A8X7ULE7_BRACI</name>